<feature type="domain" description="NACHT" evidence="2">
    <location>
        <begin position="173"/>
        <end position="321"/>
    </location>
</feature>
<comment type="caution">
    <text evidence="3">The sequence shown here is derived from an EMBL/GenBank/DDBJ whole genome shotgun (WGS) entry which is preliminary data.</text>
</comment>
<evidence type="ECO:0000256" key="1">
    <source>
        <dbReference type="ARBA" id="ARBA00022737"/>
    </source>
</evidence>
<dbReference type="InterPro" id="IPR056884">
    <property type="entry name" value="NPHP3-like_N"/>
</dbReference>
<keyword evidence="4" id="KW-1185">Reference proteome</keyword>
<accession>A0AAV9U9V3</accession>
<gene>
    <name evidence="3" type="ORF">TWF696_001786</name>
</gene>
<organism evidence="3 4">
    <name type="scientific">Orbilia brochopaga</name>
    <dbReference type="NCBI Taxonomy" id="3140254"/>
    <lineage>
        <taxon>Eukaryota</taxon>
        <taxon>Fungi</taxon>
        <taxon>Dikarya</taxon>
        <taxon>Ascomycota</taxon>
        <taxon>Pezizomycotina</taxon>
        <taxon>Orbiliomycetes</taxon>
        <taxon>Orbiliales</taxon>
        <taxon>Orbiliaceae</taxon>
        <taxon>Orbilia</taxon>
    </lineage>
</organism>
<dbReference type="InterPro" id="IPR019734">
    <property type="entry name" value="TPR_rpt"/>
</dbReference>
<dbReference type="Gene3D" id="3.40.50.300">
    <property type="entry name" value="P-loop containing nucleotide triphosphate hydrolases"/>
    <property type="match status" value="1"/>
</dbReference>
<dbReference type="InterPro" id="IPR027417">
    <property type="entry name" value="P-loop_NTPase"/>
</dbReference>
<dbReference type="PANTHER" id="PTHR10039:SF14">
    <property type="entry name" value="NACHT DOMAIN-CONTAINING PROTEIN"/>
    <property type="match status" value="1"/>
</dbReference>
<dbReference type="Pfam" id="PF24883">
    <property type="entry name" value="NPHP3_N"/>
    <property type="match status" value="1"/>
</dbReference>
<dbReference type="PANTHER" id="PTHR10039">
    <property type="entry name" value="AMELOGENIN"/>
    <property type="match status" value="1"/>
</dbReference>
<keyword evidence="1" id="KW-0677">Repeat</keyword>
<dbReference type="PROSITE" id="PS50837">
    <property type="entry name" value="NACHT"/>
    <property type="match status" value="1"/>
</dbReference>
<dbReference type="SUPFAM" id="SSF52540">
    <property type="entry name" value="P-loop containing nucleoside triphosphate hydrolases"/>
    <property type="match status" value="1"/>
</dbReference>
<dbReference type="Pfam" id="PF22939">
    <property type="entry name" value="WHD_GPIID"/>
    <property type="match status" value="1"/>
</dbReference>
<dbReference type="InterPro" id="IPR054471">
    <property type="entry name" value="GPIID_WHD"/>
</dbReference>
<dbReference type="Proteomes" id="UP001375240">
    <property type="component" value="Unassembled WGS sequence"/>
</dbReference>
<sequence length="950" mass="109037">MLCHNLWKTFQADFGETISRFERHKQILTQYIELTVGMRVRNIDLGVQTLQADVQGVGSGVRNIGTEVRDVGTGVRSIQAEMRRVGEGVEELRRNQLQQVRYHMDIQISSQAQSAALDQRRSIMKWISSSDPQQDFSRVSQDRIESSGQWLLEQNNEHSAIFKSWLDSIADKRILRVVGRPGSGKTVLSTAIIDHLQQQTYLKNLDPRTSICTTYFFCSKSNQGQNFQAILAGLMKQILVQLREVPPCVIECFQRSSGNDRGTLTIADGPERLFKELSRSFYKLYLVIDGLDELSEPGETIKLLLQHTKALPNVRIVLLSRDIPTINTRLSSYPVIKLDGKNTSQDIDRYLKEQLEELKLDDEDVEIPPEVRDMLSKKADGMFLWAKYIMPSLRSATSLEDIVKKISEMPKDLDEFYDSILLKLASEELHSLARRVIMLMCAASRPLKWGELVCMLSTDGNEEEGKIIEYKSSIIKACSPLIETSAETNEFRFAHASVMEYFLNPKVKRSQAIRLGFAFKETEAQTEIAFVCLNYLLRLNPRSPIEEEEAKYPFLEYAETFWGMHIIRATYSEQLSGKMHDYLSIQSRRLTWISRQLFRESSGFPLQHLIKMQKQLHGWDDSLRDVAGTDNRLDWIQDVGRILVDIDTSDIENGQRIATPNDNNAPASGKPRITYFEKLMVIRDLSREYTIRQRLDEGESWMTEALARKQKEFGKEHISTVWLLNSLGIIYDQQHRVKLSAQTHEKALHIQENHLGPMHLETVWTINELGRVYRHLKRYDDAITMHERAHEALKAQLAEDDLQIAWTLNTLARAYRKKGSTAKALECHQKATDIQRKSLGEEHPHLLWSLADMGRCHRDRGELADSIAYHRRCLEGRQRALGLDHPDTLWAMNDLGLVLSECGQLPEANQLHQQAMEGQIKLLGESHPHTLWSRDQIRKIAILGEIEAGR</sequence>
<name>A0AAV9U9V3_9PEZI</name>
<dbReference type="AlphaFoldDB" id="A0AAV9U9V3"/>
<reference evidence="3 4" key="1">
    <citation type="submission" date="2019-10" db="EMBL/GenBank/DDBJ databases">
        <authorList>
            <person name="Palmer J.M."/>
        </authorList>
    </citation>
    <scope>NUCLEOTIDE SEQUENCE [LARGE SCALE GENOMIC DNA]</scope>
    <source>
        <strain evidence="3 4">TWF696</strain>
    </source>
</reference>
<evidence type="ECO:0000313" key="3">
    <source>
        <dbReference type="EMBL" id="KAK6336223.1"/>
    </source>
</evidence>
<protein>
    <recommendedName>
        <fullName evidence="2">NACHT domain-containing protein</fullName>
    </recommendedName>
</protein>
<dbReference type="EMBL" id="JAVHNQ010000011">
    <property type="protein sequence ID" value="KAK6336223.1"/>
    <property type="molecule type" value="Genomic_DNA"/>
</dbReference>
<evidence type="ECO:0000259" key="2">
    <source>
        <dbReference type="PROSITE" id="PS50837"/>
    </source>
</evidence>
<dbReference type="InterPro" id="IPR011990">
    <property type="entry name" value="TPR-like_helical_dom_sf"/>
</dbReference>
<dbReference type="SMART" id="SM00028">
    <property type="entry name" value="TPR"/>
    <property type="match status" value="4"/>
</dbReference>
<dbReference type="Gene3D" id="1.25.40.10">
    <property type="entry name" value="Tetratricopeptide repeat domain"/>
    <property type="match status" value="2"/>
</dbReference>
<dbReference type="InterPro" id="IPR007111">
    <property type="entry name" value="NACHT_NTPase"/>
</dbReference>
<evidence type="ECO:0000313" key="4">
    <source>
        <dbReference type="Proteomes" id="UP001375240"/>
    </source>
</evidence>
<dbReference type="Pfam" id="PF13424">
    <property type="entry name" value="TPR_12"/>
    <property type="match status" value="3"/>
</dbReference>
<proteinExistence type="predicted"/>
<dbReference type="SUPFAM" id="SSF48452">
    <property type="entry name" value="TPR-like"/>
    <property type="match status" value="2"/>
</dbReference>